<proteinExistence type="predicted"/>
<reference evidence="1 2" key="1">
    <citation type="submission" date="2019-07" db="EMBL/GenBank/DDBJ databases">
        <authorList>
            <person name="Jastrzebski P J."/>
            <person name="Paukszto L."/>
            <person name="Jastrzebski P J."/>
        </authorList>
    </citation>
    <scope>NUCLEOTIDE SEQUENCE [LARGE SCALE GENOMIC DNA]</scope>
    <source>
        <strain evidence="1 2">WMS-il1</strain>
    </source>
</reference>
<protein>
    <submittedName>
        <fullName evidence="1">Uncharacterized protein</fullName>
    </submittedName>
</protein>
<name>A0A564YEF4_HYMDI</name>
<organism evidence="1 2">
    <name type="scientific">Hymenolepis diminuta</name>
    <name type="common">Rat tapeworm</name>
    <dbReference type="NCBI Taxonomy" id="6216"/>
    <lineage>
        <taxon>Eukaryota</taxon>
        <taxon>Metazoa</taxon>
        <taxon>Spiralia</taxon>
        <taxon>Lophotrochozoa</taxon>
        <taxon>Platyhelminthes</taxon>
        <taxon>Cestoda</taxon>
        <taxon>Eucestoda</taxon>
        <taxon>Cyclophyllidea</taxon>
        <taxon>Hymenolepididae</taxon>
        <taxon>Hymenolepis</taxon>
    </lineage>
</organism>
<dbReference type="Proteomes" id="UP000321570">
    <property type="component" value="Unassembled WGS sequence"/>
</dbReference>
<evidence type="ECO:0000313" key="2">
    <source>
        <dbReference type="Proteomes" id="UP000321570"/>
    </source>
</evidence>
<dbReference type="AlphaFoldDB" id="A0A564YEF4"/>
<dbReference type="EMBL" id="CABIJS010000184">
    <property type="protein sequence ID" value="VUZ45662.1"/>
    <property type="molecule type" value="Genomic_DNA"/>
</dbReference>
<gene>
    <name evidence="1" type="ORF">WMSIL1_LOCUS5614</name>
</gene>
<sequence>MKKNLHITSRVRQNNKPRRVQQPLLKLTLSHRYLISSNPLEKRRNWMVLTKRRAFIDQFCPSCQKRIDVWVKYILSYLSQLTHKTLITYTPTYPLHSPH</sequence>
<keyword evidence="2" id="KW-1185">Reference proteome</keyword>
<accession>A0A564YEF4</accession>
<evidence type="ECO:0000313" key="1">
    <source>
        <dbReference type="EMBL" id="VUZ45662.1"/>
    </source>
</evidence>